<evidence type="ECO:0000313" key="2">
    <source>
        <dbReference type="EMBL" id="KAG8624878.1"/>
    </source>
</evidence>
<protein>
    <submittedName>
        <fullName evidence="2">Uncharacterized protein</fullName>
    </submittedName>
</protein>
<dbReference type="OrthoDB" id="2740448at2759"/>
<dbReference type="Proteomes" id="UP000809789">
    <property type="component" value="Unassembled WGS sequence"/>
</dbReference>
<feature type="compositionally biased region" description="Basic residues" evidence="1">
    <location>
        <begin position="1"/>
        <end position="11"/>
    </location>
</feature>
<keyword evidence="3" id="KW-1185">Reference proteome</keyword>
<accession>A0A8K0L311</accession>
<reference evidence="2" key="1">
    <citation type="submission" date="2021-07" db="EMBL/GenBank/DDBJ databases">
        <title>Elsinoe batatas strain:CRI-CJ2 Genome sequencing and assembly.</title>
        <authorList>
            <person name="Huang L."/>
        </authorList>
    </citation>
    <scope>NUCLEOTIDE SEQUENCE</scope>
    <source>
        <strain evidence="2">CRI-CJ2</strain>
    </source>
</reference>
<name>A0A8K0L311_9PEZI</name>
<organism evidence="2 3">
    <name type="scientific">Elsinoe batatas</name>
    <dbReference type="NCBI Taxonomy" id="2601811"/>
    <lineage>
        <taxon>Eukaryota</taxon>
        <taxon>Fungi</taxon>
        <taxon>Dikarya</taxon>
        <taxon>Ascomycota</taxon>
        <taxon>Pezizomycotina</taxon>
        <taxon>Dothideomycetes</taxon>
        <taxon>Dothideomycetidae</taxon>
        <taxon>Myriangiales</taxon>
        <taxon>Elsinoaceae</taxon>
        <taxon>Elsinoe</taxon>
    </lineage>
</organism>
<gene>
    <name evidence="2" type="ORF">KVT40_006629</name>
</gene>
<proteinExistence type="predicted"/>
<sequence length="161" mass="17800">MAKNKNRKASKPGKVVERHKPLSATSTHPSQPTKEVVILQNLLASQPSIRYKVMIDTTDPLYISNPYFSTSEADILKHALIGTERSGASPDMFNDRVPLNVEQAIQSRLTSFFEKRRASGDARPCGPHDMLSAYQDVFGISKTQLEDPAFLSRLARSGLAT</sequence>
<dbReference type="EMBL" id="JAESVG020000008">
    <property type="protein sequence ID" value="KAG8624878.1"/>
    <property type="molecule type" value="Genomic_DNA"/>
</dbReference>
<comment type="caution">
    <text evidence="2">The sequence shown here is derived from an EMBL/GenBank/DDBJ whole genome shotgun (WGS) entry which is preliminary data.</text>
</comment>
<dbReference type="AlphaFoldDB" id="A0A8K0L311"/>
<evidence type="ECO:0000313" key="3">
    <source>
        <dbReference type="Proteomes" id="UP000809789"/>
    </source>
</evidence>
<feature type="compositionally biased region" description="Polar residues" evidence="1">
    <location>
        <begin position="23"/>
        <end position="32"/>
    </location>
</feature>
<feature type="region of interest" description="Disordered" evidence="1">
    <location>
        <begin position="1"/>
        <end position="32"/>
    </location>
</feature>
<evidence type="ECO:0000256" key="1">
    <source>
        <dbReference type="SAM" id="MobiDB-lite"/>
    </source>
</evidence>